<dbReference type="AlphaFoldDB" id="A0A1B0BP64"/>
<dbReference type="EnsemblMetazoa" id="GPPI036152-RA">
    <property type="protein sequence ID" value="GPPI036152-PA"/>
    <property type="gene ID" value="GPPI036152"/>
</dbReference>
<feature type="region of interest" description="Disordered" evidence="1">
    <location>
        <begin position="111"/>
        <end position="144"/>
    </location>
</feature>
<dbReference type="EMBL" id="JXJN01017821">
    <property type="status" value="NOT_ANNOTATED_CDS"/>
    <property type="molecule type" value="Genomic_DNA"/>
</dbReference>
<proteinExistence type="predicted"/>
<reference evidence="2" key="2">
    <citation type="submission" date="2020-05" db="UniProtKB">
        <authorList>
            <consortium name="EnsemblMetazoa"/>
        </authorList>
    </citation>
    <scope>IDENTIFICATION</scope>
    <source>
        <strain evidence="2">IAEA</strain>
    </source>
</reference>
<sequence>MEMLMLKFVKEKSESGEVSHRDKLGEIKNYEDLPKYSNVDEFYLVIFTGVRWQVSSELRAKFENLAKSTEEDSRKRAEEQKRLREAKDKRDRDEAAKQAVCVLLGNARSAFNQMQSPSKEATDTSRKEPIHIPREPSKVEETENDIEQIKETKVKAAPPPDLIPSIEMQTVVTPPSEVQLPEPPERQITSNNKVPGSTTINTTDVEAVAYPNFDNLADYIEDTNIHAIALYDYQAADDDEISFDLDDITTQI</sequence>
<feature type="compositionally biased region" description="Polar residues" evidence="1">
    <location>
        <begin position="187"/>
        <end position="199"/>
    </location>
</feature>
<feature type="compositionally biased region" description="Basic and acidic residues" evidence="1">
    <location>
        <begin position="120"/>
        <end position="144"/>
    </location>
</feature>
<protein>
    <submittedName>
        <fullName evidence="2">Uncharacterized protein</fullName>
    </submittedName>
</protein>
<dbReference type="InterPro" id="IPR036028">
    <property type="entry name" value="SH3-like_dom_sf"/>
</dbReference>
<evidence type="ECO:0000313" key="2">
    <source>
        <dbReference type="EnsemblMetazoa" id="GPPI036152-PA"/>
    </source>
</evidence>
<name>A0A1B0BP64_9MUSC</name>
<evidence type="ECO:0000256" key="1">
    <source>
        <dbReference type="SAM" id="MobiDB-lite"/>
    </source>
</evidence>
<keyword evidence="3" id="KW-1185">Reference proteome</keyword>
<evidence type="ECO:0000313" key="3">
    <source>
        <dbReference type="Proteomes" id="UP000092460"/>
    </source>
</evidence>
<dbReference type="Proteomes" id="UP000092460">
    <property type="component" value="Unassembled WGS sequence"/>
</dbReference>
<feature type="region of interest" description="Disordered" evidence="1">
    <location>
        <begin position="176"/>
        <end position="199"/>
    </location>
</feature>
<dbReference type="VEuPathDB" id="VectorBase:GPPI036152"/>
<dbReference type="SUPFAM" id="SSF50044">
    <property type="entry name" value="SH3-domain"/>
    <property type="match status" value="1"/>
</dbReference>
<dbReference type="STRING" id="67801.A0A1B0BP64"/>
<feature type="region of interest" description="Disordered" evidence="1">
    <location>
        <begin position="63"/>
        <end position="95"/>
    </location>
</feature>
<accession>A0A1B0BP64</accession>
<organism evidence="2 3">
    <name type="scientific">Glossina palpalis gambiensis</name>
    <dbReference type="NCBI Taxonomy" id="67801"/>
    <lineage>
        <taxon>Eukaryota</taxon>
        <taxon>Metazoa</taxon>
        <taxon>Ecdysozoa</taxon>
        <taxon>Arthropoda</taxon>
        <taxon>Hexapoda</taxon>
        <taxon>Insecta</taxon>
        <taxon>Pterygota</taxon>
        <taxon>Neoptera</taxon>
        <taxon>Endopterygota</taxon>
        <taxon>Diptera</taxon>
        <taxon>Brachycera</taxon>
        <taxon>Muscomorpha</taxon>
        <taxon>Hippoboscoidea</taxon>
        <taxon>Glossinidae</taxon>
        <taxon>Glossina</taxon>
    </lineage>
</organism>
<reference evidence="3" key="1">
    <citation type="submission" date="2015-01" db="EMBL/GenBank/DDBJ databases">
        <authorList>
            <person name="Aksoy S."/>
            <person name="Warren W."/>
            <person name="Wilson R.K."/>
        </authorList>
    </citation>
    <scope>NUCLEOTIDE SEQUENCE [LARGE SCALE GENOMIC DNA]</scope>
    <source>
        <strain evidence="3">IAEA</strain>
    </source>
</reference>